<dbReference type="EMBL" id="JAQQWP010000007">
    <property type="protein sequence ID" value="KAK8109902.1"/>
    <property type="molecule type" value="Genomic_DNA"/>
</dbReference>
<feature type="signal peptide" evidence="1">
    <location>
        <begin position="1"/>
        <end position="22"/>
    </location>
</feature>
<reference evidence="2 3" key="1">
    <citation type="submission" date="2023-01" db="EMBL/GenBank/DDBJ databases">
        <title>Analysis of 21 Apiospora genomes using comparative genomics revels a genus with tremendous synthesis potential of carbohydrate active enzymes and secondary metabolites.</title>
        <authorList>
            <person name="Sorensen T."/>
        </authorList>
    </citation>
    <scope>NUCLEOTIDE SEQUENCE [LARGE SCALE GENOMIC DNA]</scope>
    <source>
        <strain evidence="2 3">CBS 117206</strain>
    </source>
</reference>
<feature type="chain" id="PRO_5043519474" description="Secreted protein" evidence="1">
    <location>
        <begin position="23"/>
        <end position="140"/>
    </location>
</feature>
<evidence type="ECO:0000256" key="1">
    <source>
        <dbReference type="SAM" id="SignalP"/>
    </source>
</evidence>
<keyword evidence="3" id="KW-1185">Reference proteome</keyword>
<dbReference type="AlphaFoldDB" id="A0AAW0QMZ7"/>
<dbReference type="Proteomes" id="UP001392437">
    <property type="component" value="Unassembled WGS sequence"/>
</dbReference>
<evidence type="ECO:0008006" key="4">
    <source>
        <dbReference type="Google" id="ProtNLM"/>
    </source>
</evidence>
<comment type="caution">
    <text evidence="2">The sequence shown here is derived from an EMBL/GenBank/DDBJ whole genome shotgun (WGS) entry which is preliminary data.</text>
</comment>
<protein>
    <recommendedName>
        <fullName evidence="4">Secreted protein</fullName>
    </recommendedName>
</protein>
<evidence type="ECO:0000313" key="3">
    <source>
        <dbReference type="Proteomes" id="UP001392437"/>
    </source>
</evidence>
<keyword evidence="1" id="KW-0732">Signal</keyword>
<name>A0AAW0QMZ7_9PEZI</name>
<accession>A0AAW0QMZ7</accession>
<organism evidence="2 3">
    <name type="scientific">Apiospora kogelbergensis</name>
    <dbReference type="NCBI Taxonomy" id="1337665"/>
    <lineage>
        <taxon>Eukaryota</taxon>
        <taxon>Fungi</taxon>
        <taxon>Dikarya</taxon>
        <taxon>Ascomycota</taxon>
        <taxon>Pezizomycotina</taxon>
        <taxon>Sordariomycetes</taxon>
        <taxon>Xylariomycetidae</taxon>
        <taxon>Amphisphaeriales</taxon>
        <taxon>Apiosporaceae</taxon>
        <taxon>Apiospora</taxon>
    </lineage>
</organism>
<proteinExistence type="predicted"/>
<sequence>MGFSLLPLSFVWCLGMVLLVHPEPMHSNGSTDYGQAVCLDKTISAHARTHRTHLHTKHSHPPIHADSHPRELLSQNNFCWEACSFAILDAESAASHMTATRLPVSRDRRNMTSSTWVDKRSNRCDPRARQIIVLMIPSRA</sequence>
<evidence type="ECO:0000313" key="2">
    <source>
        <dbReference type="EMBL" id="KAK8109902.1"/>
    </source>
</evidence>
<gene>
    <name evidence="2" type="ORF">PG999_008039</name>
</gene>